<gene>
    <name evidence="12" type="ORF">N7498_010543</name>
</gene>
<evidence type="ECO:0000256" key="1">
    <source>
        <dbReference type="ARBA" id="ARBA00010609"/>
    </source>
</evidence>
<comment type="caution">
    <text evidence="12">The sequence shown here is derived from an EMBL/GenBank/DDBJ whole genome shotgun (WGS) entry which is preliminary data.</text>
</comment>
<evidence type="ECO:0000259" key="10">
    <source>
        <dbReference type="Pfam" id="PF07731"/>
    </source>
</evidence>
<dbReference type="CDD" id="cd13850">
    <property type="entry name" value="CuRO_1_Abr2_like"/>
    <property type="match status" value="1"/>
</dbReference>
<evidence type="ECO:0000313" key="13">
    <source>
        <dbReference type="Proteomes" id="UP001150904"/>
    </source>
</evidence>
<keyword evidence="6" id="KW-0325">Glycoprotein</keyword>
<evidence type="ECO:0000259" key="9">
    <source>
        <dbReference type="Pfam" id="PF00394"/>
    </source>
</evidence>
<dbReference type="SUPFAM" id="SSF49503">
    <property type="entry name" value="Cupredoxins"/>
    <property type="match status" value="3"/>
</dbReference>
<dbReference type="PROSITE" id="PS00080">
    <property type="entry name" value="MULTICOPPER_OXIDASE2"/>
    <property type="match status" value="1"/>
</dbReference>
<evidence type="ECO:0000256" key="4">
    <source>
        <dbReference type="ARBA" id="ARBA00023002"/>
    </source>
</evidence>
<dbReference type="Gene3D" id="2.60.40.420">
    <property type="entry name" value="Cupredoxins - blue copper proteins"/>
    <property type="match status" value="3"/>
</dbReference>
<name>A0A9W9M7A9_9EURO</name>
<dbReference type="Pfam" id="PF07732">
    <property type="entry name" value="Cu-oxidase_3"/>
    <property type="match status" value="1"/>
</dbReference>
<accession>A0A9W9M7A9</accession>
<reference evidence="12" key="2">
    <citation type="journal article" date="2023" name="IMA Fungus">
        <title>Comparative genomic study of the Penicillium genus elucidates a diverse pangenome and 15 lateral gene transfer events.</title>
        <authorList>
            <person name="Petersen C."/>
            <person name="Sorensen T."/>
            <person name="Nielsen M.R."/>
            <person name="Sondergaard T.E."/>
            <person name="Sorensen J.L."/>
            <person name="Fitzpatrick D.A."/>
            <person name="Frisvad J.C."/>
            <person name="Nielsen K.L."/>
        </authorList>
    </citation>
    <scope>NUCLEOTIDE SEQUENCE</scope>
    <source>
        <strain evidence="12">IBT 15544</strain>
    </source>
</reference>
<dbReference type="InterPro" id="IPR045087">
    <property type="entry name" value="Cu-oxidase_fam"/>
</dbReference>
<feature type="domain" description="Plastocyanin-like" evidence="9">
    <location>
        <begin position="169"/>
        <end position="368"/>
    </location>
</feature>
<dbReference type="OrthoDB" id="2121828at2759"/>
<dbReference type="InterPro" id="IPR001117">
    <property type="entry name" value="Cu-oxidase_2nd"/>
</dbReference>
<dbReference type="AlphaFoldDB" id="A0A9W9M7A9"/>
<keyword evidence="2" id="KW-0479">Metal-binding</keyword>
<dbReference type="PANTHER" id="PTHR11709:SF488">
    <property type="entry name" value="LACCASE-RELATED"/>
    <property type="match status" value="1"/>
</dbReference>
<dbReference type="PROSITE" id="PS00079">
    <property type="entry name" value="MULTICOPPER_OXIDASE1"/>
    <property type="match status" value="1"/>
</dbReference>
<feature type="domain" description="Plastocyanin-like" evidence="10">
    <location>
        <begin position="455"/>
        <end position="577"/>
    </location>
</feature>
<keyword evidence="5" id="KW-0186">Copper</keyword>
<evidence type="ECO:0000256" key="3">
    <source>
        <dbReference type="ARBA" id="ARBA00022729"/>
    </source>
</evidence>
<dbReference type="GO" id="GO:0052716">
    <property type="term" value="F:hydroquinone:oxygen oxidoreductase activity"/>
    <property type="evidence" value="ECO:0007669"/>
    <property type="project" value="UniProtKB-ARBA"/>
</dbReference>
<sequence>MAPLKTILAIGLVPLAWAKSVHFDLNLTWQKGAPDGNAREMIFMNDQFPGPELRIDQGDDVEFVVHNNMPFNTSIHFHGIEQHNTPWSDGVPGLTQKPIEPGRSWTYRWKATQYGTYWYHAHARSELADGLYGPIWINPGPETLDPFHLISTNPTDIAAMQKAEKNPHLVMLSDWDHLTAAEYQKVQEDSGINIFCMDSILINGRGAVYCPGTTNISSVELPYLKSAIDNQPLTDKGCLPNIYETQGDFPPTNEAKVPQGLNSGCKPTTGSHEIIKVNADHGWVSFKFISAAAMKALMFSIDEHPMYIYEVDGSYIEPQLAESVAIFNGERYAAMVKLDKPYKDYTIRVPDTQGDQVISGFATMRYQGSDNIYPSQPYVDYGGRNTSASVKALDQRAMKPYPPVTIPKHADQLVNLTLGRWGSSYTWTASGNALYDVMANWDDPILYDLDAKNNLADQVTIQTKNGTWVDLLLQLGDMPNTPAIQAPHVMHKHSNKGFILGVGPGFFHWASTEEAYAERPDLFQLDNPQMRDTFVTIGPTGPTWMIVRYQVVNPGPFLFHCHIETHLSNGMAVALLDGVDVWPQVPAGEDQSPGADQGQPPHSSIPKPQSTSTPTSSSTPLYTRRPPPKATPTDDKVEPYGGSWHEPQHHH</sequence>
<keyword evidence="3 8" id="KW-0732">Signal</keyword>
<dbReference type="InterPro" id="IPR002355">
    <property type="entry name" value="Cu_oxidase_Cu_BS"/>
</dbReference>
<evidence type="ECO:0000259" key="11">
    <source>
        <dbReference type="Pfam" id="PF07732"/>
    </source>
</evidence>
<proteinExistence type="inferred from homology"/>
<dbReference type="Proteomes" id="UP001150904">
    <property type="component" value="Unassembled WGS sequence"/>
</dbReference>
<evidence type="ECO:0000313" key="12">
    <source>
        <dbReference type="EMBL" id="KAJ5191558.1"/>
    </source>
</evidence>
<dbReference type="GO" id="GO:0005507">
    <property type="term" value="F:copper ion binding"/>
    <property type="evidence" value="ECO:0007669"/>
    <property type="project" value="InterPro"/>
</dbReference>
<evidence type="ECO:0000256" key="8">
    <source>
        <dbReference type="SAM" id="SignalP"/>
    </source>
</evidence>
<feature type="signal peptide" evidence="8">
    <location>
        <begin position="1"/>
        <end position="18"/>
    </location>
</feature>
<evidence type="ECO:0000256" key="5">
    <source>
        <dbReference type="ARBA" id="ARBA00023008"/>
    </source>
</evidence>
<comment type="similarity">
    <text evidence="1">Belongs to the multicopper oxidase family.</text>
</comment>
<dbReference type="EMBL" id="JAPQKR010000016">
    <property type="protein sequence ID" value="KAJ5191558.1"/>
    <property type="molecule type" value="Genomic_DNA"/>
</dbReference>
<evidence type="ECO:0000256" key="2">
    <source>
        <dbReference type="ARBA" id="ARBA00022723"/>
    </source>
</evidence>
<dbReference type="GO" id="GO:0042440">
    <property type="term" value="P:pigment metabolic process"/>
    <property type="evidence" value="ECO:0007669"/>
    <property type="project" value="UniProtKB-ARBA"/>
</dbReference>
<dbReference type="GeneID" id="83184900"/>
<dbReference type="RefSeq" id="XP_058304498.1">
    <property type="nucleotide sequence ID" value="XM_058457599.1"/>
</dbReference>
<dbReference type="Pfam" id="PF00394">
    <property type="entry name" value="Cu-oxidase"/>
    <property type="match status" value="1"/>
</dbReference>
<dbReference type="PANTHER" id="PTHR11709">
    <property type="entry name" value="MULTI-COPPER OXIDASE"/>
    <property type="match status" value="1"/>
</dbReference>
<feature type="region of interest" description="Disordered" evidence="7">
    <location>
        <begin position="584"/>
        <end position="651"/>
    </location>
</feature>
<evidence type="ECO:0000256" key="6">
    <source>
        <dbReference type="ARBA" id="ARBA00023180"/>
    </source>
</evidence>
<dbReference type="Pfam" id="PF07731">
    <property type="entry name" value="Cu-oxidase_2"/>
    <property type="match status" value="1"/>
</dbReference>
<organism evidence="12 13">
    <name type="scientific">Penicillium cinerascens</name>
    <dbReference type="NCBI Taxonomy" id="70096"/>
    <lineage>
        <taxon>Eukaryota</taxon>
        <taxon>Fungi</taxon>
        <taxon>Dikarya</taxon>
        <taxon>Ascomycota</taxon>
        <taxon>Pezizomycotina</taxon>
        <taxon>Eurotiomycetes</taxon>
        <taxon>Eurotiomycetidae</taxon>
        <taxon>Eurotiales</taxon>
        <taxon>Aspergillaceae</taxon>
        <taxon>Penicillium</taxon>
    </lineage>
</organism>
<dbReference type="FunFam" id="2.60.40.420:FF:000036">
    <property type="entry name" value="L-ascorbate oxidase"/>
    <property type="match status" value="1"/>
</dbReference>
<dbReference type="InterPro" id="IPR008972">
    <property type="entry name" value="Cupredoxin"/>
</dbReference>
<feature type="compositionally biased region" description="Low complexity" evidence="7">
    <location>
        <begin position="604"/>
        <end position="624"/>
    </location>
</feature>
<feature type="chain" id="PRO_5040952342" evidence="8">
    <location>
        <begin position="19"/>
        <end position="651"/>
    </location>
</feature>
<dbReference type="InterPro" id="IPR011706">
    <property type="entry name" value="Cu-oxidase_C"/>
</dbReference>
<keyword evidence="13" id="KW-1185">Reference proteome</keyword>
<protein>
    <submittedName>
        <fullName evidence="12">Multicopper oxidase type 2</fullName>
    </submittedName>
</protein>
<dbReference type="InterPro" id="IPR033138">
    <property type="entry name" value="Cu_oxidase_CS"/>
</dbReference>
<evidence type="ECO:0000256" key="7">
    <source>
        <dbReference type="SAM" id="MobiDB-lite"/>
    </source>
</evidence>
<dbReference type="CDD" id="cd13876">
    <property type="entry name" value="CuRO_2_Abr2_like"/>
    <property type="match status" value="1"/>
</dbReference>
<feature type="domain" description="Plastocyanin-like" evidence="11">
    <location>
        <begin position="28"/>
        <end position="140"/>
    </location>
</feature>
<dbReference type="CDD" id="cd13898">
    <property type="entry name" value="CuRO_3_Abr2_like"/>
    <property type="match status" value="1"/>
</dbReference>
<keyword evidence="4" id="KW-0560">Oxidoreductase</keyword>
<dbReference type="InterPro" id="IPR011707">
    <property type="entry name" value="Cu-oxidase-like_N"/>
</dbReference>
<reference evidence="12" key="1">
    <citation type="submission" date="2022-12" db="EMBL/GenBank/DDBJ databases">
        <authorList>
            <person name="Petersen C."/>
        </authorList>
    </citation>
    <scope>NUCLEOTIDE SEQUENCE</scope>
    <source>
        <strain evidence="12">IBT 15544</strain>
    </source>
</reference>